<organism evidence="1 2">
    <name type="scientific">Limnohabitans planktonicus II-D5</name>
    <dbReference type="NCBI Taxonomy" id="1293045"/>
    <lineage>
        <taxon>Bacteria</taxon>
        <taxon>Pseudomonadati</taxon>
        <taxon>Pseudomonadota</taxon>
        <taxon>Betaproteobacteria</taxon>
        <taxon>Burkholderiales</taxon>
        <taxon>Comamonadaceae</taxon>
        <taxon>Limnohabitans</taxon>
    </lineage>
</organism>
<name>A0A2T7UAV3_9BURK</name>
<protein>
    <submittedName>
        <fullName evidence="1">Capsule polysaccharide biosynthesis</fullName>
    </submittedName>
</protein>
<dbReference type="GO" id="GO:0000271">
    <property type="term" value="P:polysaccharide biosynthetic process"/>
    <property type="evidence" value="ECO:0007669"/>
    <property type="project" value="InterPro"/>
</dbReference>
<dbReference type="GO" id="GO:0015774">
    <property type="term" value="P:polysaccharide transport"/>
    <property type="evidence" value="ECO:0007669"/>
    <property type="project" value="InterPro"/>
</dbReference>
<gene>
    <name evidence="1" type="ORF">H663_015375</name>
</gene>
<dbReference type="InterPro" id="IPR007833">
    <property type="entry name" value="Capsule_polysaccharide_synth"/>
</dbReference>
<dbReference type="Proteomes" id="UP000037507">
    <property type="component" value="Unassembled WGS sequence"/>
</dbReference>
<sequence>MQLTQRCFESSQTAYVSELQVPISCNPALRCLQEAQSVLLLQGPMGAFFDRLAKWLVQHGAQVRRLALQGGDVHDSQVLKPIVFRHSLQDWPAFFKQLLQDHQIDCVVLFGQSRRYHQVAIDLCKSQGLPVVVLEEGYFRPGYITMELGGVNGFSETMARYIWHPEPDAASIAPDITPHHFQKMAWQASRHYQALWDARHEFAHYQHHRISQPSYYAFFWVRSWLRKLKHLRPSHRLQQKLFAQKAIHPYYFVPLQHDGDAQILHHSNFANNAEFVIRVMESFAQHAPARSLLVFRQHPHVRGGPGHSELIGGLADDLGISQRVHHLVEGDTPDLAQHSAGVVVINSTVGLQALERGAPLMVLGDAPYKQPQLSFMGELDEFWQQAKPASPEITAHFLTQMKNLTQAPASVYAFRNEPLLWDEVLAHASAPASSASSKVAYVISCSGLLSGRTALKTPS</sequence>
<evidence type="ECO:0000313" key="1">
    <source>
        <dbReference type="EMBL" id="PVE41840.1"/>
    </source>
</evidence>
<evidence type="ECO:0000313" key="2">
    <source>
        <dbReference type="Proteomes" id="UP000037507"/>
    </source>
</evidence>
<accession>A0A2T7UAV3</accession>
<keyword evidence="2" id="KW-1185">Reference proteome</keyword>
<dbReference type="CDD" id="cd16441">
    <property type="entry name" value="beta_Kdo_transferase_KpsS"/>
    <property type="match status" value="1"/>
</dbReference>
<comment type="caution">
    <text evidence="1">The sequence shown here is derived from an EMBL/GenBank/DDBJ whole genome shotgun (WGS) entry which is preliminary data.</text>
</comment>
<dbReference type="EMBL" id="LFYT02000023">
    <property type="protein sequence ID" value="PVE41840.1"/>
    <property type="molecule type" value="Genomic_DNA"/>
</dbReference>
<proteinExistence type="predicted"/>
<dbReference type="AlphaFoldDB" id="A0A2T7UAV3"/>
<dbReference type="Pfam" id="PF05159">
    <property type="entry name" value="Capsule_synth"/>
    <property type="match status" value="1"/>
</dbReference>
<dbReference type="OrthoDB" id="9794206at2"/>
<reference evidence="1" key="1">
    <citation type="submission" date="2017-04" db="EMBL/GenBank/DDBJ databases">
        <title>Unexpected and diverse lifestyles within the genus Limnohabitans.</title>
        <authorList>
            <person name="Kasalicky V."/>
            <person name="Mehrshad M."/>
            <person name="Andrei S.-A."/>
            <person name="Salcher M."/>
            <person name="Kratochvilova H."/>
            <person name="Simek K."/>
            <person name="Ghai R."/>
        </authorList>
    </citation>
    <scope>NUCLEOTIDE SEQUENCE [LARGE SCALE GENOMIC DNA]</scope>
    <source>
        <strain evidence="1">II-D5</strain>
    </source>
</reference>